<keyword evidence="9 13" id="KW-1133">Transmembrane helix</keyword>
<feature type="transmembrane region" description="Helical" evidence="13">
    <location>
        <begin position="414"/>
        <end position="434"/>
    </location>
</feature>
<comment type="caution">
    <text evidence="16">The sequence shown here is derived from an EMBL/GenBank/DDBJ whole genome shotgun (WGS) entry which is preliminary data.</text>
</comment>
<comment type="similarity">
    <text evidence="3">Belongs to the multi antimicrobial extrusion (MATE) (TC 2.A.66.1) family.</text>
</comment>
<keyword evidence="6" id="KW-0050">Antiport</keyword>
<evidence type="ECO:0000256" key="8">
    <source>
        <dbReference type="ARBA" id="ARBA00022692"/>
    </source>
</evidence>
<feature type="transmembrane region" description="Helical" evidence="13">
    <location>
        <begin position="390"/>
        <end position="408"/>
    </location>
</feature>
<keyword evidence="7" id="KW-1003">Cell membrane</keyword>
<evidence type="ECO:0000256" key="3">
    <source>
        <dbReference type="ARBA" id="ARBA00010199"/>
    </source>
</evidence>
<dbReference type="InterPro" id="IPR050222">
    <property type="entry name" value="MATE_MdtK"/>
</dbReference>
<comment type="function">
    <text evidence="1">Multidrug efflux pump.</text>
</comment>
<dbReference type="Proteomes" id="UP001230629">
    <property type="component" value="Unassembled WGS sequence"/>
</dbReference>
<dbReference type="RefSeq" id="WP_000285046.1">
    <property type="nucleotide sequence ID" value="NZ_BCNJ01000022.1"/>
</dbReference>
<evidence type="ECO:0000313" key="18">
    <source>
        <dbReference type="Proteomes" id="UP000256718"/>
    </source>
</evidence>
<proteinExistence type="inferred from homology"/>
<evidence type="ECO:0000256" key="9">
    <source>
        <dbReference type="ARBA" id="ARBA00022989"/>
    </source>
</evidence>
<keyword evidence="5" id="KW-0813">Transport</keyword>
<dbReference type="GO" id="GO:0006811">
    <property type="term" value="P:monoatomic ion transport"/>
    <property type="evidence" value="ECO:0007669"/>
    <property type="project" value="UniProtKB-KW"/>
</dbReference>
<dbReference type="EMBL" id="JASOIH010000014">
    <property type="protein sequence ID" value="MDK6900269.1"/>
    <property type="molecule type" value="Genomic_DNA"/>
</dbReference>
<dbReference type="InterPro" id="IPR048279">
    <property type="entry name" value="MdtK-like"/>
</dbReference>
<evidence type="ECO:0000256" key="1">
    <source>
        <dbReference type="ARBA" id="ARBA00003408"/>
    </source>
</evidence>
<evidence type="ECO:0000313" key="14">
    <source>
        <dbReference type="EMBL" id="MDK6900269.1"/>
    </source>
</evidence>
<feature type="transmembrane region" description="Helical" evidence="13">
    <location>
        <begin position="133"/>
        <end position="150"/>
    </location>
</feature>
<evidence type="ECO:0000256" key="13">
    <source>
        <dbReference type="SAM" id="Phobius"/>
    </source>
</evidence>
<feature type="transmembrane region" description="Helical" evidence="13">
    <location>
        <begin position="319"/>
        <end position="338"/>
    </location>
</feature>
<keyword evidence="8 13" id="KW-0812">Transmembrane</keyword>
<feature type="transmembrane region" description="Helical" evidence="13">
    <location>
        <begin position="162"/>
        <end position="182"/>
    </location>
</feature>
<feature type="transmembrane region" description="Helical" evidence="13">
    <location>
        <begin position="287"/>
        <end position="307"/>
    </location>
</feature>
<dbReference type="EMBL" id="QHGZ01000188">
    <property type="protein sequence ID" value="RDY79530.1"/>
    <property type="molecule type" value="Genomic_DNA"/>
</dbReference>
<accession>A0A076YT77</accession>
<keyword evidence="10" id="KW-0406">Ion transport</keyword>
<dbReference type="PIRSF" id="PIRSF006603">
    <property type="entry name" value="DinF"/>
    <property type="match status" value="1"/>
</dbReference>
<evidence type="ECO:0000256" key="5">
    <source>
        <dbReference type="ARBA" id="ARBA00022448"/>
    </source>
</evidence>
<feature type="transmembrane region" description="Helical" evidence="13">
    <location>
        <begin position="350"/>
        <end position="369"/>
    </location>
</feature>
<name>A0A076YT77_STRAG</name>
<evidence type="ECO:0000256" key="11">
    <source>
        <dbReference type="ARBA" id="ARBA00023136"/>
    </source>
</evidence>
<evidence type="ECO:0000256" key="4">
    <source>
        <dbReference type="ARBA" id="ARBA00020268"/>
    </source>
</evidence>
<dbReference type="PANTHER" id="PTHR43298:SF2">
    <property type="entry name" value="FMN_FAD EXPORTER YEEO-RELATED"/>
    <property type="match status" value="1"/>
</dbReference>
<evidence type="ECO:0000313" key="15">
    <source>
        <dbReference type="EMBL" id="OCM72441.1"/>
    </source>
</evidence>
<dbReference type="GO" id="GO:0015297">
    <property type="term" value="F:antiporter activity"/>
    <property type="evidence" value="ECO:0007669"/>
    <property type="project" value="UniProtKB-KW"/>
</dbReference>
<organism evidence="16 18">
    <name type="scientific">Streptococcus agalactiae</name>
    <dbReference type="NCBI Taxonomy" id="1311"/>
    <lineage>
        <taxon>Bacteria</taxon>
        <taxon>Bacillati</taxon>
        <taxon>Bacillota</taxon>
        <taxon>Bacilli</taxon>
        <taxon>Lactobacillales</taxon>
        <taxon>Streptococcaceae</taxon>
        <taxon>Streptococcus</taxon>
    </lineage>
</organism>
<dbReference type="NCBIfam" id="TIGR00797">
    <property type="entry name" value="matE"/>
    <property type="match status" value="1"/>
</dbReference>
<reference evidence="14" key="3">
    <citation type="submission" date="2023-05" db="EMBL/GenBank/DDBJ databases">
        <title>Cataloging the Phylogenetic Diversity of Human Bladder Bacteria.</title>
        <authorList>
            <person name="Du J."/>
        </authorList>
    </citation>
    <scope>NUCLEOTIDE SEQUENCE</scope>
    <source>
        <strain evidence="14">UMB8703</strain>
    </source>
</reference>
<evidence type="ECO:0000256" key="10">
    <source>
        <dbReference type="ARBA" id="ARBA00023065"/>
    </source>
</evidence>
<keyword evidence="11 13" id="KW-0472">Membrane</keyword>
<dbReference type="InterPro" id="IPR002528">
    <property type="entry name" value="MATE_fam"/>
</dbReference>
<dbReference type="Proteomes" id="UP000256718">
    <property type="component" value="Unassembled WGS sequence"/>
</dbReference>
<evidence type="ECO:0000256" key="2">
    <source>
        <dbReference type="ARBA" id="ARBA00004651"/>
    </source>
</evidence>
<feature type="transmembrane region" description="Helical" evidence="13">
    <location>
        <begin position="94"/>
        <end position="113"/>
    </location>
</feature>
<reference evidence="16 18" key="2">
    <citation type="journal article" date="2018" name="Emerg. Microbes Infect.">
        <title>Phenotypic and molecular analysis of nontypeable Group B streptococci: identification of cps2a and hybrid cps2a/cps5 Group B streptococcal capsule gene clusters.</title>
        <authorList>
            <person name="Alhhazmi A."/>
            <person name="Tyrrell G.J."/>
        </authorList>
    </citation>
    <scope>NUCLEOTIDE SEQUENCE [LARGE SCALE GENOMIC DNA]</scope>
    <source>
        <strain evidence="16 18">PLGBS17</strain>
    </source>
</reference>
<dbReference type="Pfam" id="PF01554">
    <property type="entry name" value="MatE"/>
    <property type="match status" value="2"/>
</dbReference>
<dbReference type="GO" id="GO:0005886">
    <property type="term" value="C:plasma membrane"/>
    <property type="evidence" value="ECO:0007669"/>
    <property type="project" value="UniProtKB-SubCell"/>
</dbReference>
<dbReference type="GO" id="GO:0042910">
    <property type="term" value="F:xenobiotic transmembrane transporter activity"/>
    <property type="evidence" value="ECO:0007669"/>
    <property type="project" value="InterPro"/>
</dbReference>
<dbReference type="Proteomes" id="UP000093122">
    <property type="component" value="Unassembled WGS sequence"/>
</dbReference>
<evidence type="ECO:0000256" key="6">
    <source>
        <dbReference type="ARBA" id="ARBA00022449"/>
    </source>
</evidence>
<evidence type="ECO:0000313" key="17">
    <source>
        <dbReference type="Proteomes" id="UP000093122"/>
    </source>
</evidence>
<comment type="subcellular location">
    <subcellularLocation>
        <location evidence="2">Cell membrane</location>
        <topology evidence="2">Multi-pass membrane protein</topology>
    </subcellularLocation>
</comment>
<dbReference type="AlphaFoldDB" id="A0A076YT77"/>
<dbReference type="CDD" id="cd13131">
    <property type="entry name" value="MATE_NorM_like"/>
    <property type="match status" value="1"/>
</dbReference>
<dbReference type="PANTHER" id="PTHR43298">
    <property type="entry name" value="MULTIDRUG RESISTANCE PROTEIN NORM-RELATED"/>
    <property type="match status" value="1"/>
</dbReference>
<feature type="transmembrane region" description="Helical" evidence="13">
    <location>
        <begin position="251"/>
        <end position="275"/>
    </location>
</feature>
<reference evidence="15 17" key="1">
    <citation type="journal article" date="2016" name="Sci. Rep.">
        <title>Serotype IV Streptococcus agalactiae ST-452 has arisen from large genomic recombination events between CC23 and the hypervirulent CC17 lineages.</title>
        <authorList>
            <person name="Campisi E."/>
            <person name="Rinaudo C.D."/>
            <person name="Donati C."/>
            <person name="Barucco M."/>
            <person name="Torricelli G."/>
            <person name="Edwards M.S."/>
            <person name="Baker C.J."/>
            <person name="Margarit I."/>
            <person name="Rosini R."/>
        </authorList>
    </citation>
    <scope>NUCLEOTIDE SEQUENCE [LARGE SCALE GENOMIC DNA]</scope>
    <source>
        <strain evidence="15 17">CZ-PW-140</strain>
    </source>
</reference>
<evidence type="ECO:0000256" key="12">
    <source>
        <dbReference type="ARBA" id="ARBA00031636"/>
    </source>
</evidence>
<feature type="transmembrane region" description="Helical" evidence="13">
    <location>
        <begin position="12"/>
        <end position="34"/>
    </location>
</feature>
<protein>
    <recommendedName>
        <fullName evidence="4">Probable multidrug resistance protein NorM</fullName>
    </recommendedName>
    <alternativeName>
        <fullName evidence="12">Multidrug-efflux transporter</fullName>
    </alternativeName>
</protein>
<feature type="transmembrane region" description="Helical" evidence="13">
    <location>
        <begin position="202"/>
        <end position="221"/>
    </location>
</feature>
<dbReference type="KEGG" id="sage:EN72_06760"/>
<dbReference type="EMBL" id="MAWT01000006">
    <property type="protein sequence ID" value="OCM72441.1"/>
    <property type="molecule type" value="Genomic_DNA"/>
</dbReference>
<evidence type="ECO:0000256" key="7">
    <source>
        <dbReference type="ARBA" id="ARBA00022475"/>
    </source>
</evidence>
<gene>
    <name evidence="15" type="ORF">AX245_00890</name>
    <name evidence="16" type="ORF">C4618_09060</name>
    <name evidence="14" type="ORF">QP229_09885</name>
</gene>
<evidence type="ECO:0000313" key="16">
    <source>
        <dbReference type="EMBL" id="RDY79530.1"/>
    </source>
</evidence>
<sequence length="446" mass="49807">MYQTQTNKEKFVLFLKLFIPVLIYQFANFSATFIDSVMTGQYSQLHLAGVSTASNLWTPFFALLVGMISALVPVVGQHLGRGNKEQIRTEFHQFLYLGLILSLILFLIMQFIAQPVLGSLGLEDEVLAVGRGYLNYMLIGIMPLVLFSICRSFFDALGLTRLSMYLMLLILPFNSFFNYMLIYGKFGMPRLGGAGAGLGTSLTYWAIFIVIIIVMSLHPQIKTYHIWTLERIKAPLIIEDIRLGLPIGLQIFAEVAIFAVVGLFMAKFSSIIIAAHQAAMNFSSLMYAFPLSISTALAITISFEVGAERIQDANTYSRIGRLTAVGITSGTLLFLFLFRENVAAMYNSDPHFVAITAQFLTYSLFFQFADAYAAPVQGILRGYKDTTKPFMIGAGSYWLCALPLAVILEKNSQLGPFAYWIGLITGIFVCGLFLNQRLQKIKKLYY</sequence>
<feature type="transmembrane region" description="Helical" evidence="13">
    <location>
        <begin position="54"/>
        <end position="74"/>
    </location>
</feature>